<proteinExistence type="predicted"/>
<comment type="caution">
    <text evidence="1">The sequence shown here is derived from an EMBL/GenBank/DDBJ whole genome shotgun (WGS) entry which is preliminary data.</text>
</comment>
<name>A0A418WK73_9SPHN</name>
<reference evidence="1 2" key="1">
    <citation type="submission" date="2018-09" db="EMBL/GenBank/DDBJ databases">
        <authorList>
            <person name="Zhu H."/>
        </authorList>
    </citation>
    <scope>NUCLEOTIDE SEQUENCE [LARGE SCALE GENOMIC DNA]</scope>
    <source>
        <strain evidence="1 2">K2R01-6</strain>
    </source>
</reference>
<sequence length="69" mass="7917">MGRKRLRDLGISIGEMPVGKWNAITDVRRRWIPRFCKKSRNQPGNGPARKAAFRPRLLSTWEAGNIKLS</sequence>
<dbReference type="AlphaFoldDB" id="A0A418WK73"/>
<dbReference type="Proteomes" id="UP000286100">
    <property type="component" value="Unassembled WGS sequence"/>
</dbReference>
<gene>
    <name evidence="1" type="ORF">D3876_08050</name>
</gene>
<accession>A0A418WK73</accession>
<evidence type="ECO:0000313" key="2">
    <source>
        <dbReference type="Proteomes" id="UP000286100"/>
    </source>
</evidence>
<keyword evidence="2" id="KW-1185">Reference proteome</keyword>
<organism evidence="1 2">
    <name type="scientific">Sphingomonas cavernae</name>
    <dbReference type="NCBI Taxonomy" id="2320861"/>
    <lineage>
        <taxon>Bacteria</taxon>
        <taxon>Pseudomonadati</taxon>
        <taxon>Pseudomonadota</taxon>
        <taxon>Alphaproteobacteria</taxon>
        <taxon>Sphingomonadales</taxon>
        <taxon>Sphingomonadaceae</taxon>
        <taxon>Sphingomonas</taxon>
    </lineage>
</organism>
<dbReference type="EMBL" id="QYUM01000003">
    <property type="protein sequence ID" value="RJF90229.1"/>
    <property type="molecule type" value="Genomic_DNA"/>
</dbReference>
<protein>
    <submittedName>
        <fullName evidence="1">Uncharacterized protein</fullName>
    </submittedName>
</protein>
<evidence type="ECO:0000313" key="1">
    <source>
        <dbReference type="EMBL" id="RJF90229.1"/>
    </source>
</evidence>